<evidence type="ECO:0000313" key="1">
    <source>
        <dbReference type="EMBL" id="PQB08016.1"/>
    </source>
</evidence>
<comment type="caution">
    <text evidence="1">The sequence shown here is derived from an EMBL/GenBank/DDBJ whole genome shotgun (WGS) entry which is preliminary data.</text>
</comment>
<dbReference type="AlphaFoldDB" id="A0A2S7KZJ3"/>
<protein>
    <submittedName>
        <fullName evidence="1">Uncharacterized protein</fullName>
    </submittedName>
</protein>
<gene>
    <name evidence="1" type="ORF">BST83_13280</name>
</gene>
<reference evidence="1 2" key="1">
    <citation type="submission" date="2016-11" db="EMBL/GenBank/DDBJ databases">
        <title>Trade-off between light-utilization and light-protection in marine flavobacteria.</title>
        <authorList>
            <person name="Kumagai Y."/>
        </authorList>
    </citation>
    <scope>NUCLEOTIDE SEQUENCE [LARGE SCALE GENOMIC DNA]</scope>
    <source>
        <strain evidence="1 2">ATCC 700397</strain>
    </source>
</reference>
<proteinExistence type="predicted"/>
<name>A0A2S7KZJ3_9FLAO</name>
<evidence type="ECO:0000313" key="2">
    <source>
        <dbReference type="Proteomes" id="UP000239522"/>
    </source>
</evidence>
<dbReference type="Proteomes" id="UP000239522">
    <property type="component" value="Unassembled WGS sequence"/>
</dbReference>
<organism evidence="1 2">
    <name type="scientific">Polaribacter filamentus</name>
    <dbReference type="NCBI Taxonomy" id="53483"/>
    <lineage>
        <taxon>Bacteria</taxon>
        <taxon>Pseudomonadati</taxon>
        <taxon>Bacteroidota</taxon>
        <taxon>Flavobacteriia</taxon>
        <taxon>Flavobacteriales</taxon>
        <taxon>Flavobacteriaceae</taxon>
    </lineage>
</organism>
<dbReference type="OrthoDB" id="1353647at2"/>
<accession>A0A2S7KZJ3</accession>
<keyword evidence="2" id="KW-1185">Reference proteome</keyword>
<dbReference type="EMBL" id="MQUA01000013">
    <property type="protein sequence ID" value="PQB08016.1"/>
    <property type="molecule type" value="Genomic_DNA"/>
</dbReference>
<dbReference type="RefSeq" id="WP_104810219.1">
    <property type="nucleotide sequence ID" value="NZ_MQUA01000013.1"/>
</dbReference>
<sequence length="188" mass="19941">MAKHTIKVEEIGGAILEASGGFSHIDILIARFSDFATIQDVPGIEGDGVLATSAIEAATIAGDHAFTVGFGFARITAIQDKNGLESPLIGDAKVHENKLNVIVKGSDAAVIGALRLYKNERLIVLAREAGSGSYRQLGHSKYAAEIIEANAKVAPEYEGENTTMFVIRDKNHVAAPFYTGTITMQPTA</sequence>